<protein>
    <submittedName>
        <fullName evidence="1">Uncharacterized protein</fullName>
    </submittedName>
</protein>
<organism evidence="1 2">
    <name type="scientific">Eretmocerus hayati</name>
    <dbReference type="NCBI Taxonomy" id="131215"/>
    <lineage>
        <taxon>Eukaryota</taxon>
        <taxon>Metazoa</taxon>
        <taxon>Ecdysozoa</taxon>
        <taxon>Arthropoda</taxon>
        <taxon>Hexapoda</taxon>
        <taxon>Insecta</taxon>
        <taxon>Pterygota</taxon>
        <taxon>Neoptera</taxon>
        <taxon>Endopterygota</taxon>
        <taxon>Hymenoptera</taxon>
        <taxon>Apocrita</taxon>
        <taxon>Proctotrupomorpha</taxon>
        <taxon>Chalcidoidea</taxon>
        <taxon>Aphelinidae</taxon>
        <taxon>Aphelininae</taxon>
        <taxon>Eretmocerus</taxon>
    </lineage>
</organism>
<comment type="caution">
    <text evidence="1">The sequence shown here is derived from an EMBL/GenBank/DDBJ whole genome shotgun (WGS) entry which is preliminary data.</text>
</comment>
<keyword evidence="2" id="KW-1185">Reference proteome</keyword>
<dbReference type="Proteomes" id="UP001239111">
    <property type="component" value="Chromosome 1"/>
</dbReference>
<gene>
    <name evidence="1" type="ORF">QAD02_017638</name>
</gene>
<accession>A0ACC2PEF7</accession>
<sequence length="224" mass="25250">MSVFDTNDLKSELHNLTLITSEEPMETSTSSTKQAPRKSILKSPSQSFKENDFKKDMQDELLNSSSSYIARPHTVDELVKKGTLTPELELQSTFNLENLDQDEELWVIDIPGTINPLQLKGQSLQLGEKSKFKVGEERYCASNRGSKSSLTCVFKTNDESRMYKTVNIKPSGILSIRRKLSGTSKKKVQFETSTAVPYPKNIKLRHPFFGVHVDNSAVKVESRC</sequence>
<proteinExistence type="predicted"/>
<reference evidence="1" key="1">
    <citation type="submission" date="2023-04" db="EMBL/GenBank/DDBJ databases">
        <title>A chromosome-level genome assembly of the parasitoid wasp Eretmocerus hayati.</title>
        <authorList>
            <person name="Zhong Y."/>
            <person name="Liu S."/>
            <person name="Liu Y."/>
        </authorList>
    </citation>
    <scope>NUCLEOTIDE SEQUENCE</scope>
    <source>
        <strain evidence="1">ZJU_SS_LIU_2023</strain>
    </source>
</reference>
<evidence type="ECO:0000313" key="1">
    <source>
        <dbReference type="EMBL" id="KAJ8681846.1"/>
    </source>
</evidence>
<dbReference type="EMBL" id="CM056741">
    <property type="protein sequence ID" value="KAJ8681846.1"/>
    <property type="molecule type" value="Genomic_DNA"/>
</dbReference>
<evidence type="ECO:0000313" key="2">
    <source>
        <dbReference type="Proteomes" id="UP001239111"/>
    </source>
</evidence>
<name>A0ACC2PEF7_9HYME</name>